<reference evidence="8 9" key="1">
    <citation type="submission" date="2024-04" db="EMBL/GenBank/DDBJ databases">
        <title>Draft genome sequence of Sessilibacter corallicola NBRC 116591.</title>
        <authorList>
            <person name="Miyakawa T."/>
            <person name="Kusuya Y."/>
            <person name="Miura T."/>
        </authorList>
    </citation>
    <scope>NUCLEOTIDE SEQUENCE [LARGE SCALE GENOMIC DNA]</scope>
    <source>
        <strain evidence="8 9">KU-00831-HH</strain>
    </source>
</reference>
<keyword evidence="6" id="KW-0464">Manganese</keyword>
<dbReference type="SUPFAM" id="SSF55031">
    <property type="entry name" value="Bacterial exopeptidase dimerisation domain"/>
    <property type="match status" value="1"/>
</dbReference>
<evidence type="ECO:0000256" key="5">
    <source>
        <dbReference type="ARBA" id="ARBA00022801"/>
    </source>
</evidence>
<dbReference type="NCBIfam" id="NF006775">
    <property type="entry name" value="PRK09290.2-5"/>
    <property type="match status" value="1"/>
</dbReference>
<dbReference type="CDD" id="cd03884">
    <property type="entry name" value="M20_bAS"/>
    <property type="match status" value="1"/>
</dbReference>
<gene>
    <name evidence="8" type="primary">hpxK</name>
    <name evidence="8" type="ORF">NBRC116591_10930</name>
</gene>
<protein>
    <submittedName>
        <fullName evidence="8">Allantoate amidohydrolase</fullName>
    </submittedName>
</protein>
<name>A0ABQ0A6J8_9GAMM</name>
<proteinExistence type="inferred from homology"/>
<dbReference type="Pfam" id="PF01546">
    <property type="entry name" value="Peptidase_M20"/>
    <property type="match status" value="1"/>
</dbReference>
<dbReference type="PANTHER" id="PTHR32494:SF19">
    <property type="entry name" value="ALLANTOATE DEIMINASE-RELATED"/>
    <property type="match status" value="1"/>
</dbReference>
<dbReference type="Proteomes" id="UP001465153">
    <property type="component" value="Unassembled WGS sequence"/>
</dbReference>
<dbReference type="NCBIfam" id="TIGR01879">
    <property type="entry name" value="hydantase"/>
    <property type="match status" value="1"/>
</dbReference>
<dbReference type="InterPro" id="IPR002933">
    <property type="entry name" value="Peptidase_M20"/>
</dbReference>
<feature type="domain" description="Peptidase M20 dimerisation" evidence="7">
    <location>
        <begin position="215"/>
        <end position="316"/>
    </location>
</feature>
<keyword evidence="9" id="KW-1185">Reference proteome</keyword>
<comment type="cofactor">
    <cofactor evidence="1">
        <name>Mn(2+)</name>
        <dbReference type="ChEBI" id="CHEBI:29035"/>
    </cofactor>
</comment>
<dbReference type="InterPro" id="IPR036264">
    <property type="entry name" value="Bact_exopeptidase_dim_dom"/>
</dbReference>
<dbReference type="PANTHER" id="PTHR32494">
    <property type="entry name" value="ALLANTOATE DEIMINASE-RELATED"/>
    <property type="match status" value="1"/>
</dbReference>
<comment type="caution">
    <text evidence="8">The sequence shown here is derived from an EMBL/GenBank/DDBJ whole genome shotgun (WGS) entry which is preliminary data.</text>
</comment>
<evidence type="ECO:0000256" key="3">
    <source>
        <dbReference type="ARBA" id="ARBA00011738"/>
    </source>
</evidence>
<sequence length="430" mass="46372">MQKKLDRHRGANRLLNRCETLAGFSALSDGILRAYLTPEHAQANAQVSQWMIEAGMTTWQDQVGNQWGRYEGSLEGAPKLIIGSHLDTVPYAGRYDGILGVLAAIELVSQLNSENRRLPFAIEVVGFCDEEGTRFGTTLIGSKALAGQWQEDWLAIEDDSGVTMREALERFGLDPKHCASAQLNPDQVLGFWELHIEQGPVLEAEDLPLGVVTGIAGAKRSMIKLKGQAGHAGTTPMHLRRDSLAGAAELILSIERIAKTIGGDLVATVGQVFSKPGAVNVIAGHTILSLDVRSQSDLVRDNAIEQINDVAEAIAGRRNLELSWNHTHQAPAVLCDAEYQAIFSDAIEQSFGHGLSVKKLPSGAGHDAMALAEICPMAMLFLRSPRGLSHHPDEAVIPEDVASALAVLYQAINLLELSYSQNALQGSQVS</sequence>
<dbReference type="NCBIfam" id="NF006771">
    <property type="entry name" value="PRK09290.1-5"/>
    <property type="match status" value="1"/>
</dbReference>
<evidence type="ECO:0000259" key="7">
    <source>
        <dbReference type="Pfam" id="PF07687"/>
    </source>
</evidence>
<comment type="subunit">
    <text evidence="3">Homodimer.</text>
</comment>
<dbReference type="EMBL" id="BAABWN010000003">
    <property type="protein sequence ID" value="GAA6167283.1"/>
    <property type="molecule type" value="Genomic_DNA"/>
</dbReference>
<evidence type="ECO:0000256" key="1">
    <source>
        <dbReference type="ARBA" id="ARBA00001936"/>
    </source>
</evidence>
<dbReference type="RefSeq" id="WP_353301968.1">
    <property type="nucleotide sequence ID" value="NZ_BAABWN010000003.1"/>
</dbReference>
<dbReference type="PIRSF" id="PIRSF001235">
    <property type="entry name" value="Amidase_carbamoylase"/>
    <property type="match status" value="1"/>
</dbReference>
<dbReference type="Gene3D" id="3.40.630.10">
    <property type="entry name" value="Zn peptidases"/>
    <property type="match status" value="1"/>
</dbReference>
<dbReference type="InterPro" id="IPR010158">
    <property type="entry name" value="Amidase_Cbmase"/>
</dbReference>
<evidence type="ECO:0000256" key="4">
    <source>
        <dbReference type="ARBA" id="ARBA00022723"/>
    </source>
</evidence>
<dbReference type="SUPFAM" id="SSF53187">
    <property type="entry name" value="Zn-dependent exopeptidases"/>
    <property type="match status" value="1"/>
</dbReference>
<dbReference type="Pfam" id="PF07687">
    <property type="entry name" value="M20_dimer"/>
    <property type="match status" value="1"/>
</dbReference>
<dbReference type="InterPro" id="IPR011650">
    <property type="entry name" value="Peptidase_M20_dimer"/>
</dbReference>
<evidence type="ECO:0000313" key="9">
    <source>
        <dbReference type="Proteomes" id="UP001465153"/>
    </source>
</evidence>
<dbReference type="Gene3D" id="3.30.70.360">
    <property type="match status" value="1"/>
</dbReference>
<evidence type="ECO:0000256" key="2">
    <source>
        <dbReference type="ARBA" id="ARBA00006153"/>
    </source>
</evidence>
<accession>A0ABQ0A6J8</accession>
<comment type="similarity">
    <text evidence="2">Belongs to the peptidase M20 family.</text>
</comment>
<keyword evidence="5" id="KW-0378">Hydrolase</keyword>
<keyword evidence="4" id="KW-0479">Metal-binding</keyword>
<evidence type="ECO:0000313" key="8">
    <source>
        <dbReference type="EMBL" id="GAA6167283.1"/>
    </source>
</evidence>
<evidence type="ECO:0000256" key="6">
    <source>
        <dbReference type="ARBA" id="ARBA00023211"/>
    </source>
</evidence>
<organism evidence="8 9">
    <name type="scientific">Sessilibacter corallicola</name>
    <dbReference type="NCBI Taxonomy" id="2904075"/>
    <lineage>
        <taxon>Bacteria</taxon>
        <taxon>Pseudomonadati</taxon>
        <taxon>Pseudomonadota</taxon>
        <taxon>Gammaproteobacteria</taxon>
        <taxon>Cellvibrionales</taxon>
        <taxon>Cellvibrionaceae</taxon>
        <taxon>Sessilibacter</taxon>
    </lineage>
</organism>